<feature type="region of interest" description="Disordered" evidence="2">
    <location>
        <begin position="1"/>
        <end position="39"/>
    </location>
</feature>
<feature type="coiled-coil region" evidence="1">
    <location>
        <begin position="121"/>
        <end position="164"/>
    </location>
</feature>
<evidence type="ECO:0000256" key="2">
    <source>
        <dbReference type="SAM" id="MobiDB-lite"/>
    </source>
</evidence>
<organism evidence="3">
    <name type="scientific">Salvia splendens</name>
    <name type="common">Scarlet sage</name>
    <dbReference type="NCBI Taxonomy" id="180675"/>
    <lineage>
        <taxon>Eukaryota</taxon>
        <taxon>Viridiplantae</taxon>
        <taxon>Streptophyta</taxon>
        <taxon>Embryophyta</taxon>
        <taxon>Tracheophyta</taxon>
        <taxon>Spermatophyta</taxon>
        <taxon>Magnoliopsida</taxon>
        <taxon>eudicotyledons</taxon>
        <taxon>Gunneridae</taxon>
        <taxon>Pentapetalae</taxon>
        <taxon>asterids</taxon>
        <taxon>lamiids</taxon>
        <taxon>Lamiales</taxon>
        <taxon>Lamiaceae</taxon>
        <taxon>Nepetoideae</taxon>
        <taxon>Mentheae</taxon>
        <taxon>Salviinae</taxon>
        <taxon>Salvia</taxon>
        <taxon>Salvia subgen. Calosphace</taxon>
        <taxon>core Calosphace</taxon>
    </lineage>
</organism>
<reference evidence="3" key="2">
    <citation type="submission" date="2020-08" db="EMBL/GenBank/DDBJ databases">
        <title>Plant Genome Project.</title>
        <authorList>
            <person name="Zhang R.-G."/>
        </authorList>
    </citation>
    <scope>NUCLEOTIDE SEQUENCE</scope>
    <source>
        <strain evidence="3">Huo1</strain>
        <tissue evidence="3">Leaf</tissue>
    </source>
</reference>
<gene>
    <name evidence="3" type="ORF">SASPL_117785</name>
</gene>
<dbReference type="Proteomes" id="UP000298416">
    <property type="component" value="Unassembled WGS sequence"/>
</dbReference>
<feature type="compositionally biased region" description="Polar residues" evidence="2">
    <location>
        <begin position="1"/>
        <end position="10"/>
    </location>
</feature>
<sequence>MSSRGLNLQRGQECPNPDGPGTGISRQRGGSVSVDERSMRKAAERGVSIMDCVYESFSDIHRFKDGQYTYKRAADVDARVQEIAAMQGENANLSQIFINDVSGAPGLNAHTPTGLAPSVRAEIQEELRTEMRTELRQELREELREEMRQELNADREQRTKLETDWREMMKLFMTTACKSSHASESSVGI</sequence>
<keyword evidence="4" id="KW-1185">Reference proteome</keyword>
<name>A0A8X8Y053_SALSN</name>
<dbReference type="EMBL" id="PNBA02000006">
    <property type="protein sequence ID" value="KAG6421235.1"/>
    <property type="molecule type" value="Genomic_DNA"/>
</dbReference>
<accession>A0A8X8Y053</accession>
<evidence type="ECO:0000313" key="4">
    <source>
        <dbReference type="Proteomes" id="UP000298416"/>
    </source>
</evidence>
<evidence type="ECO:0000256" key="1">
    <source>
        <dbReference type="SAM" id="Coils"/>
    </source>
</evidence>
<evidence type="ECO:0000313" key="3">
    <source>
        <dbReference type="EMBL" id="KAG6421235.1"/>
    </source>
</evidence>
<protein>
    <submittedName>
        <fullName evidence="3">Uncharacterized protein</fullName>
    </submittedName>
</protein>
<reference evidence="3" key="1">
    <citation type="submission" date="2018-01" db="EMBL/GenBank/DDBJ databases">
        <authorList>
            <person name="Mao J.F."/>
        </authorList>
    </citation>
    <scope>NUCLEOTIDE SEQUENCE</scope>
    <source>
        <strain evidence="3">Huo1</strain>
        <tissue evidence="3">Leaf</tissue>
    </source>
</reference>
<keyword evidence="1" id="KW-0175">Coiled coil</keyword>
<comment type="caution">
    <text evidence="3">The sequence shown here is derived from an EMBL/GenBank/DDBJ whole genome shotgun (WGS) entry which is preliminary data.</text>
</comment>
<dbReference type="AlphaFoldDB" id="A0A8X8Y053"/>
<proteinExistence type="predicted"/>